<dbReference type="AlphaFoldDB" id="F3KR95"/>
<dbReference type="InterPro" id="IPR016047">
    <property type="entry name" value="M23ase_b-sheet_dom"/>
</dbReference>
<dbReference type="GO" id="GO:0005509">
    <property type="term" value="F:calcium ion binding"/>
    <property type="evidence" value="ECO:0007669"/>
    <property type="project" value="InterPro"/>
</dbReference>
<protein>
    <submittedName>
        <fullName evidence="2">Peptidase, M23/M37 family protein</fullName>
    </submittedName>
</protein>
<evidence type="ECO:0000259" key="1">
    <source>
        <dbReference type="PROSITE" id="PS50222"/>
    </source>
</evidence>
<dbReference type="CDD" id="cd12797">
    <property type="entry name" value="M23_peptidase"/>
    <property type="match status" value="1"/>
</dbReference>
<dbReference type="PANTHER" id="PTHR21666:SF270">
    <property type="entry name" value="MUREIN HYDROLASE ACTIVATOR ENVC"/>
    <property type="match status" value="1"/>
</dbReference>
<evidence type="ECO:0000313" key="3">
    <source>
        <dbReference type="Proteomes" id="UP000016368"/>
    </source>
</evidence>
<dbReference type="InterPro" id="IPR018247">
    <property type="entry name" value="EF_Hand_1_Ca_BS"/>
</dbReference>
<dbReference type="Gene3D" id="1.10.238.10">
    <property type="entry name" value="EF-hand"/>
    <property type="match status" value="1"/>
</dbReference>
<dbReference type="InterPro" id="IPR050570">
    <property type="entry name" value="Cell_wall_metabolism_enzyme"/>
</dbReference>
<dbReference type="InterPro" id="IPR002048">
    <property type="entry name" value="EF_hand_dom"/>
</dbReference>
<organism evidence="2 3">
    <name type="scientific">Hylemonella gracilis ATCC 19624</name>
    <dbReference type="NCBI Taxonomy" id="887062"/>
    <lineage>
        <taxon>Bacteria</taxon>
        <taxon>Pseudomonadati</taxon>
        <taxon>Pseudomonadota</taxon>
        <taxon>Betaproteobacteria</taxon>
        <taxon>Burkholderiales</taxon>
        <taxon>Comamonadaceae</taxon>
        <taxon>Hylemonella</taxon>
    </lineage>
</organism>
<dbReference type="PROSITE" id="PS00018">
    <property type="entry name" value="EF_HAND_1"/>
    <property type="match status" value="1"/>
</dbReference>
<keyword evidence="3" id="KW-1185">Reference proteome</keyword>
<dbReference type="eggNOG" id="COG0739">
    <property type="taxonomic scope" value="Bacteria"/>
</dbReference>
<dbReference type="STRING" id="887062.HGR_04853"/>
<feature type="domain" description="EF-hand" evidence="1">
    <location>
        <begin position="79"/>
        <end position="105"/>
    </location>
</feature>
<proteinExistence type="predicted"/>
<evidence type="ECO:0000313" key="2">
    <source>
        <dbReference type="EMBL" id="EGI77796.1"/>
    </source>
</evidence>
<dbReference type="PROSITE" id="PS50222">
    <property type="entry name" value="EF_HAND_2"/>
    <property type="match status" value="1"/>
</dbReference>
<dbReference type="Pfam" id="PF13202">
    <property type="entry name" value="EF-hand_5"/>
    <property type="match status" value="1"/>
</dbReference>
<dbReference type="GO" id="GO:0004222">
    <property type="term" value="F:metalloendopeptidase activity"/>
    <property type="evidence" value="ECO:0007669"/>
    <property type="project" value="TreeGrafter"/>
</dbReference>
<reference evidence="2 3" key="1">
    <citation type="journal article" date="2011" name="EMBO J.">
        <title>Structural diversity of bacterial flagellar motors.</title>
        <authorList>
            <person name="Chen S."/>
            <person name="Beeby M."/>
            <person name="Murphy G.E."/>
            <person name="Leadbetter J.R."/>
            <person name="Hendrixson D.R."/>
            <person name="Briegel A."/>
            <person name="Li Z."/>
            <person name="Shi J."/>
            <person name="Tocheva E.I."/>
            <person name="Muller A."/>
            <person name="Dobro M.J."/>
            <person name="Jensen G.J."/>
        </authorList>
    </citation>
    <scope>NUCLEOTIDE SEQUENCE [LARGE SCALE GENOMIC DNA]</scope>
    <source>
        <strain evidence="2 3">ATCC 19624</strain>
    </source>
</reference>
<name>F3KR95_9BURK</name>
<sequence>MEATSPGFHRQRNMAQISPVARISDLCIGFFLVLLLALAPVTGSAQGKLKKRVDEDFSRIDTDDNDLISPQEWKRRGNFEALDQDGDGFLSKEEMAALYRAGSRGALEHVNEPVNPPAMDASYETDKIATSALDHVTLCGISRESCKMQDSEAQFQRVGLFETGLGPQFPKEASCLGIDDYFALPYNYKRSSSGARHGGMDMPAAWDTPILAAADGTVVGMYGADNSQRGREIVLRHAPEDTGLPVWLYTQYAHLNQAPTLKLGQRVRMGDLVGLTGNSGLSAQGDRPTTGRRPAIHYAAWFSDSRRYADTGAAIVPEHGFWLDPNGIYRGGPPFDSASLKALPENEKFVLIPVMYTDGTTQPANTRLIWPYTCTHRAKRLAE</sequence>
<dbReference type="EMBL" id="AEGR01000042">
    <property type="protein sequence ID" value="EGI77796.1"/>
    <property type="molecule type" value="Genomic_DNA"/>
</dbReference>
<comment type="caution">
    <text evidence="2">The sequence shown here is derived from an EMBL/GenBank/DDBJ whole genome shotgun (WGS) entry which is preliminary data.</text>
</comment>
<dbReference type="InterPro" id="IPR011992">
    <property type="entry name" value="EF-hand-dom_pair"/>
</dbReference>
<dbReference type="Pfam" id="PF01551">
    <property type="entry name" value="Peptidase_M23"/>
    <property type="match status" value="1"/>
</dbReference>
<dbReference type="SUPFAM" id="SSF51261">
    <property type="entry name" value="Duplicated hybrid motif"/>
    <property type="match status" value="1"/>
</dbReference>
<gene>
    <name evidence="2" type="ORF">HGR_04853</name>
</gene>
<dbReference type="InterPro" id="IPR011055">
    <property type="entry name" value="Dup_hybrid_motif"/>
</dbReference>
<accession>F3KR95</accession>
<dbReference type="SUPFAM" id="SSF47473">
    <property type="entry name" value="EF-hand"/>
    <property type="match status" value="1"/>
</dbReference>
<dbReference type="Proteomes" id="UP000016368">
    <property type="component" value="Unassembled WGS sequence"/>
</dbReference>
<dbReference type="Gene3D" id="2.70.70.10">
    <property type="entry name" value="Glucose Permease (Domain IIA)"/>
    <property type="match status" value="1"/>
</dbReference>
<dbReference type="PANTHER" id="PTHR21666">
    <property type="entry name" value="PEPTIDASE-RELATED"/>
    <property type="match status" value="1"/>
</dbReference>
<dbReference type="CDD" id="cd00051">
    <property type="entry name" value="EFh"/>
    <property type="match status" value="1"/>
</dbReference>